<feature type="transmembrane region" description="Helical" evidence="1">
    <location>
        <begin position="78"/>
        <end position="105"/>
    </location>
</feature>
<dbReference type="PANTHER" id="PTHR16103:SF0">
    <property type="entry name" value="TRANSMEMBRANE PROTEIN 140"/>
    <property type="match status" value="1"/>
</dbReference>
<dbReference type="Proteomes" id="UP000812440">
    <property type="component" value="Chromosome 3"/>
</dbReference>
<evidence type="ECO:0000313" key="3">
    <source>
        <dbReference type="Proteomes" id="UP000812440"/>
    </source>
</evidence>
<sequence length="203" mass="22268">FQQVYRKVGILLTVALSGLVCCLLIYSLLLEAGSIAISGCKKIGFYNYCLYNGTRAGCYCITDPEGLTSVGLNCQKGLLLSLVLTYSSLVTFLVGLLTMTLAMFFNEHTLWMLAQVFNGLSLAGLSVGLIVYLCLTWGLFDLSELSTGFLALLMAIVGLVLLSCIMRHYTRLTDKTLKPKTLPILEDRWDLSIIGNVYGHLNS</sequence>
<proteinExistence type="predicted"/>
<feature type="transmembrane region" description="Helical" evidence="1">
    <location>
        <begin position="117"/>
        <end position="140"/>
    </location>
</feature>
<comment type="caution">
    <text evidence="2">The sequence shown here is derived from an EMBL/GenBank/DDBJ whole genome shotgun (WGS) entry which is preliminary data.</text>
</comment>
<accession>A0A8T2J336</accession>
<dbReference type="Pfam" id="PF14985">
    <property type="entry name" value="TM140"/>
    <property type="match status" value="1"/>
</dbReference>
<keyword evidence="3" id="KW-1185">Reference proteome</keyword>
<keyword evidence="1" id="KW-0472">Membrane</keyword>
<dbReference type="AlphaFoldDB" id="A0A8T2J336"/>
<reference evidence="2" key="1">
    <citation type="thesis" date="2020" institute="ProQuest LLC" country="789 East Eisenhower Parkway, Ann Arbor, MI, USA">
        <title>Comparative Genomics and Chromosome Evolution.</title>
        <authorList>
            <person name="Mudd A.B."/>
        </authorList>
    </citation>
    <scope>NUCLEOTIDE SEQUENCE</scope>
    <source>
        <strain evidence="2">Female2</strain>
        <tissue evidence="2">Blood</tissue>
    </source>
</reference>
<dbReference type="InterPro" id="IPR028038">
    <property type="entry name" value="TM140"/>
</dbReference>
<keyword evidence="1" id="KW-1133">Transmembrane helix</keyword>
<evidence type="ECO:0000256" key="1">
    <source>
        <dbReference type="SAM" id="Phobius"/>
    </source>
</evidence>
<dbReference type="EMBL" id="JAACNH010000006">
    <property type="protein sequence ID" value="KAG8438702.1"/>
    <property type="molecule type" value="Genomic_DNA"/>
</dbReference>
<evidence type="ECO:0000313" key="2">
    <source>
        <dbReference type="EMBL" id="KAG8438702.1"/>
    </source>
</evidence>
<feature type="transmembrane region" description="Helical" evidence="1">
    <location>
        <begin position="146"/>
        <end position="165"/>
    </location>
</feature>
<name>A0A8T2J336_9PIPI</name>
<dbReference type="PANTHER" id="PTHR16103">
    <property type="entry name" value="TRANSMEMBRANE PROTEIN 140"/>
    <property type="match status" value="1"/>
</dbReference>
<organism evidence="2 3">
    <name type="scientific">Hymenochirus boettgeri</name>
    <name type="common">Congo dwarf clawed frog</name>
    <dbReference type="NCBI Taxonomy" id="247094"/>
    <lineage>
        <taxon>Eukaryota</taxon>
        <taxon>Metazoa</taxon>
        <taxon>Chordata</taxon>
        <taxon>Craniata</taxon>
        <taxon>Vertebrata</taxon>
        <taxon>Euteleostomi</taxon>
        <taxon>Amphibia</taxon>
        <taxon>Batrachia</taxon>
        <taxon>Anura</taxon>
        <taxon>Pipoidea</taxon>
        <taxon>Pipidae</taxon>
        <taxon>Pipinae</taxon>
        <taxon>Hymenochirus</taxon>
    </lineage>
</organism>
<keyword evidence="1" id="KW-0812">Transmembrane</keyword>
<feature type="transmembrane region" description="Helical" evidence="1">
    <location>
        <begin position="9"/>
        <end position="29"/>
    </location>
</feature>
<feature type="non-terminal residue" evidence="2">
    <location>
        <position position="203"/>
    </location>
</feature>
<dbReference type="OrthoDB" id="9898473at2759"/>
<protein>
    <submittedName>
        <fullName evidence="2">Uncharacterized protein</fullName>
    </submittedName>
</protein>
<gene>
    <name evidence="2" type="ORF">GDO86_005044</name>
</gene>